<dbReference type="Proteomes" id="UP001225611">
    <property type="component" value="Chromosome 1"/>
</dbReference>
<proteinExistence type="predicted"/>
<evidence type="ECO:0000313" key="2">
    <source>
        <dbReference type="Proteomes" id="UP001225611"/>
    </source>
</evidence>
<sequence>MNVFASTVGEKFDTAGIEGSYLAVNRPEGIGDGSAELPEEADENLLEEVGSGRFPKRLIPERLWSVEFWVLTAGERVTRLSPVGD</sequence>
<dbReference type="RefSeq" id="WP_161991145.1">
    <property type="nucleotide sequence ID" value="NZ_CP080387.1"/>
</dbReference>
<keyword evidence="2" id="KW-1185">Reference proteome</keyword>
<organism evidence="1 2">
    <name type="scientific">Agrobacterium cucumeris</name>
    <dbReference type="NCBI Taxonomy" id="2862866"/>
    <lineage>
        <taxon>Bacteria</taxon>
        <taxon>Pseudomonadati</taxon>
        <taxon>Pseudomonadota</taxon>
        <taxon>Alphaproteobacteria</taxon>
        <taxon>Hyphomicrobiales</taxon>
        <taxon>Rhizobiaceae</taxon>
        <taxon>Rhizobium/Agrobacterium group</taxon>
        <taxon>Agrobacterium</taxon>
    </lineage>
</organism>
<accession>A0ABY8RM87</accession>
<reference evidence="1 2" key="1">
    <citation type="journal article" date="2023" name="Syst. Appl. Microbiol.">
        <title>Agrobacterium cucumeris sp. nov. isolated from crazy roots on cucumber (Cucumis sativus).</title>
        <authorList>
            <person name="Warabieda M."/>
            <person name="Kuzmanovic N."/>
            <person name="Trzcinski P."/>
            <person name="Pulawska J."/>
        </authorList>
    </citation>
    <scope>NUCLEOTIDE SEQUENCE [LARGE SCALE GENOMIC DNA]</scope>
    <source>
        <strain evidence="1 2">O132</strain>
    </source>
</reference>
<evidence type="ECO:0000313" key="1">
    <source>
        <dbReference type="EMBL" id="WHO08705.1"/>
    </source>
</evidence>
<dbReference type="EMBL" id="CP080387">
    <property type="protein sequence ID" value="WHO08705.1"/>
    <property type="molecule type" value="Genomic_DNA"/>
</dbReference>
<gene>
    <name evidence="1" type="ORF">KZ699_02600</name>
</gene>
<protein>
    <submittedName>
        <fullName evidence="1">Uncharacterized protein</fullName>
    </submittedName>
</protein>
<name>A0ABY8RM87_9HYPH</name>